<evidence type="ECO:0000256" key="1">
    <source>
        <dbReference type="SAM" id="MobiDB-lite"/>
    </source>
</evidence>
<evidence type="ECO:0000313" key="2">
    <source>
        <dbReference type="EMBL" id="GIF84577.1"/>
    </source>
</evidence>
<dbReference type="PANTHER" id="PTHR23026">
    <property type="entry name" value="NADPH NITROREDUCTASE"/>
    <property type="match status" value="1"/>
</dbReference>
<feature type="compositionally biased region" description="Low complexity" evidence="1">
    <location>
        <begin position="198"/>
        <end position="212"/>
    </location>
</feature>
<keyword evidence="3" id="KW-1185">Reference proteome</keyword>
<dbReference type="EMBL" id="BONF01000039">
    <property type="protein sequence ID" value="GIF84577.1"/>
    <property type="molecule type" value="Genomic_DNA"/>
</dbReference>
<dbReference type="InterPro" id="IPR000415">
    <property type="entry name" value="Nitroreductase-like"/>
</dbReference>
<dbReference type="InterPro" id="IPR050627">
    <property type="entry name" value="Nitroreductase/BluB"/>
</dbReference>
<protein>
    <recommendedName>
        <fullName evidence="4">Nitroreductase</fullName>
    </recommendedName>
</protein>
<feature type="region of interest" description="Disordered" evidence="1">
    <location>
        <begin position="188"/>
        <end position="226"/>
    </location>
</feature>
<reference evidence="2 3" key="1">
    <citation type="submission" date="2021-01" db="EMBL/GenBank/DDBJ databases">
        <title>Whole genome shotgun sequence of Catellatospora bangladeshensis NBRC 107357.</title>
        <authorList>
            <person name="Komaki H."/>
            <person name="Tamura T."/>
        </authorList>
    </citation>
    <scope>NUCLEOTIDE SEQUENCE [LARGE SCALE GENOMIC DNA]</scope>
    <source>
        <strain evidence="2 3">NBRC 107357</strain>
    </source>
</reference>
<dbReference type="Gene3D" id="3.40.109.10">
    <property type="entry name" value="NADH Oxidase"/>
    <property type="match status" value="1"/>
</dbReference>
<dbReference type="SUPFAM" id="SSF55469">
    <property type="entry name" value="FMN-dependent nitroreductase-like"/>
    <property type="match status" value="2"/>
</dbReference>
<evidence type="ECO:0008006" key="4">
    <source>
        <dbReference type="Google" id="ProtNLM"/>
    </source>
</evidence>
<feature type="compositionally biased region" description="Basic and acidic residues" evidence="1">
    <location>
        <begin position="188"/>
        <end position="197"/>
    </location>
</feature>
<organism evidence="2 3">
    <name type="scientific">Catellatospora bangladeshensis</name>
    <dbReference type="NCBI Taxonomy" id="310355"/>
    <lineage>
        <taxon>Bacteria</taxon>
        <taxon>Bacillati</taxon>
        <taxon>Actinomycetota</taxon>
        <taxon>Actinomycetes</taxon>
        <taxon>Micromonosporales</taxon>
        <taxon>Micromonosporaceae</taxon>
        <taxon>Catellatospora</taxon>
    </lineage>
</organism>
<dbReference type="RefSeq" id="WP_203753080.1">
    <property type="nucleotide sequence ID" value="NZ_BONF01000039.1"/>
</dbReference>
<dbReference type="PANTHER" id="PTHR23026:SF123">
    <property type="entry name" value="NAD(P)H NITROREDUCTASE RV3131-RELATED"/>
    <property type="match status" value="1"/>
</dbReference>
<proteinExistence type="predicted"/>
<accession>A0A8J3JPM2</accession>
<name>A0A8J3JPM2_9ACTN</name>
<comment type="caution">
    <text evidence="2">The sequence shown here is derived from an EMBL/GenBank/DDBJ whole genome shotgun (WGS) entry which is preliminary data.</text>
</comment>
<gene>
    <name evidence="2" type="ORF">Cba03nite_59260</name>
</gene>
<dbReference type="GO" id="GO:0016491">
    <property type="term" value="F:oxidoreductase activity"/>
    <property type="evidence" value="ECO:0007669"/>
    <property type="project" value="InterPro"/>
</dbReference>
<dbReference type="AlphaFoldDB" id="A0A8J3JPM2"/>
<sequence length="323" mass="34134">MTAAVTLTPTTFQQVVTAAVRAPSLHNSQPWRFRIHGGSVDVCADPARRLPVADPTGRAVRIACGAAAFNARLALAVNGLAANTHLLPDPADPELMARLSPHAARPATDTETALYAAIAERHSVREPFGPAPVPVQARVQIVHAAQTEGAWVELVTGPASIEVISEIVRAAHDALTADEDYRAELRAWTRPDDRSDDGVPAAAGGPSPQPGDLLPRRAFGDRPPVPGMDFDPDPFVVVLGTAGDTAAEQIQAGLALQHVLLTITDAGLAASMLSQPIEVDAERQRLADAFGRDGVPQMVLRVGQARPGRPTPRRGVSRVVDMR</sequence>
<evidence type="ECO:0000313" key="3">
    <source>
        <dbReference type="Proteomes" id="UP000601223"/>
    </source>
</evidence>
<dbReference type="Proteomes" id="UP000601223">
    <property type="component" value="Unassembled WGS sequence"/>
</dbReference>
<dbReference type="NCBIfam" id="NF047509">
    <property type="entry name" value="Rv3131_FMN_oxido"/>
    <property type="match status" value="1"/>
</dbReference>